<sequence>MHKKIEEIVTTWQKYFEEEANQYSEFEPSDIDYFVGCMLYNHFAFSKAHHNLKTMDLSYDFLSSCGDYYDVAQKEIASINFENEEQALAFLQEYIANAKAKYTKPECYLLDRMEYHVDAMATRYEKGVDVEKIDFTNPLLKK</sequence>
<gene>
    <name evidence="1" type="ORF">MNB_SM-5-931</name>
</gene>
<name>A0A1W1CXN8_9ZZZZ</name>
<protein>
    <submittedName>
        <fullName evidence="1">Uncharacterized protein</fullName>
    </submittedName>
</protein>
<accession>A0A1W1CXN8</accession>
<proteinExistence type="predicted"/>
<dbReference type="AlphaFoldDB" id="A0A1W1CXN8"/>
<evidence type="ECO:0000313" key="1">
    <source>
        <dbReference type="EMBL" id="SFV70493.1"/>
    </source>
</evidence>
<organism evidence="1">
    <name type="scientific">hydrothermal vent metagenome</name>
    <dbReference type="NCBI Taxonomy" id="652676"/>
    <lineage>
        <taxon>unclassified sequences</taxon>
        <taxon>metagenomes</taxon>
        <taxon>ecological metagenomes</taxon>
    </lineage>
</organism>
<reference evidence="1" key="1">
    <citation type="submission" date="2016-10" db="EMBL/GenBank/DDBJ databases">
        <authorList>
            <person name="de Groot N.N."/>
        </authorList>
    </citation>
    <scope>NUCLEOTIDE SEQUENCE</scope>
</reference>
<dbReference type="EMBL" id="FPHH01000148">
    <property type="protein sequence ID" value="SFV70493.1"/>
    <property type="molecule type" value="Genomic_DNA"/>
</dbReference>